<dbReference type="AlphaFoldDB" id="X0PXM7"/>
<gene>
    <name evidence="4" type="ORF">RW1_051_00230</name>
</gene>
<feature type="transmembrane region" description="Helical" evidence="2">
    <location>
        <begin position="444"/>
        <end position="463"/>
    </location>
</feature>
<comment type="caution">
    <text evidence="4">The sequence shown here is derived from an EMBL/GenBank/DDBJ whole genome shotgun (WGS) entry which is preliminary data.</text>
</comment>
<dbReference type="PANTHER" id="PTHR22674:SF6">
    <property type="entry name" value="NTPASE KAP FAMILY P-LOOP DOMAIN-CONTAINING PROTEIN 1"/>
    <property type="match status" value="1"/>
</dbReference>
<evidence type="ECO:0000256" key="1">
    <source>
        <dbReference type="SAM" id="Coils"/>
    </source>
</evidence>
<keyword evidence="2" id="KW-0472">Membrane</keyword>
<keyword evidence="1" id="KW-0175">Coiled coil</keyword>
<dbReference type="OrthoDB" id="88903at2"/>
<dbReference type="InterPro" id="IPR052754">
    <property type="entry name" value="NTPase_KAP_P-loop"/>
</dbReference>
<dbReference type="EMBL" id="BAWF01000051">
    <property type="protein sequence ID" value="GAF48259.1"/>
    <property type="molecule type" value="Genomic_DNA"/>
</dbReference>
<feature type="transmembrane region" description="Helical" evidence="2">
    <location>
        <begin position="422"/>
        <end position="438"/>
    </location>
</feature>
<dbReference type="PANTHER" id="PTHR22674">
    <property type="entry name" value="NTPASE, KAP FAMILY P-LOOP DOMAIN-CONTAINING 1"/>
    <property type="match status" value="1"/>
</dbReference>
<dbReference type="Proteomes" id="UP000019491">
    <property type="component" value="Unassembled WGS sequence"/>
</dbReference>
<organism evidence="4 5">
    <name type="scientific">Rhodococcus wratislaviensis NBRC 100605</name>
    <dbReference type="NCBI Taxonomy" id="1219028"/>
    <lineage>
        <taxon>Bacteria</taxon>
        <taxon>Bacillati</taxon>
        <taxon>Actinomycetota</taxon>
        <taxon>Actinomycetes</taxon>
        <taxon>Mycobacteriales</taxon>
        <taxon>Nocardiaceae</taxon>
        <taxon>Rhodococcus</taxon>
    </lineage>
</organism>
<dbReference type="SUPFAM" id="SSF52540">
    <property type="entry name" value="P-loop containing nucleoside triphosphate hydrolases"/>
    <property type="match status" value="1"/>
</dbReference>
<feature type="domain" description="KAP NTPase" evidence="3">
    <location>
        <begin position="206"/>
        <end position="771"/>
    </location>
</feature>
<keyword evidence="2" id="KW-1133">Transmembrane helix</keyword>
<feature type="coiled-coil region" evidence="1">
    <location>
        <begin position="492"/>
        <end position="533"/>
    </location>
</feature>
<protein>
    <recommendedName>
        <fullName evidence="3">KAP NTPase domain-containing protein</fullName>
    </recommendedName>
</protein>
<dbReference type="RefSeq" id="WP_037238265.1">
    <property type="nucleotide sequence ID" value="NZ_BAWF01000051.1"/>
</dbReference>
<reference evidence="4 5" key="1">
    <citation type="submission" date="2014-02" db="EMBL/GenBank/DDBJ databases">
        <title>Whole genome shotgun sequence of Rhodococcus wratislaviensis NBRC 100605.</title>
        <authorList>
            <person name="Hosoyama A."/>
            <person name="Tsuchikane K."/>
            <person name="Yoshida I."/>
            <person name="Ohji S."/>
            <person name="Ichikawa N."/>
            <person name="Yamazoe A."/>
            <person name="Fujita N."/>
        </authorList>
    </citation>
    <scope>NUCLEOTIDE SEQUENCE [LARGE SCALE GENOMIC DNA]</scope>
    <source>
        <strain evidence="4 5">NBRC 100605</strain>
    </source>
</reference>
<evidence type="ECO:0000259" key="3">
    <source>
        <dbReference type="Pfam" id="PF07693"/>
    </source>
</evidence>
<dbReference type="InterPro" id="IPR027417">
    <property type="entry name" value="P-loop_NTPase"/>
</dbReference>
<name>X0PXM7_RHOWR</name>
<keyword evidence="2" id="KW-0812">Transmembrane</keyword>
<keyword evidence="5" id="KW-1185">Reference proteome</keyword>
<accession>X0PXM7</accession>
<evidence type="ECO:0000313" key="4">
    <source>
        <dbReference type="EMBL" id="GAF48259.1"/>
    </source>
</evidence>
<evidence type="ECO:0000313" key="5">
    <source>
        <dbReference type="Proteomes" id="UP000019491"/>
    </source>
</evidence>
<dbReference type="InterPro" id="IPR011646">
    <property type="entry name" value="KAP_P-loop"/>
</dbReference>
<evidence type="ECO:0000256" key="2">
    <source>
        <dbReference type="SAM" id="Phobius"/>
    </source>
</evidence>
<proteinExistence type="predicted"/>
<dbReference type="Pfam" id="PF07693">
    <property type="entry name" value="KAP_NTPase"/>
    <property type="match status" value="1"/>
</dbReference>
<sequence length="884" mass="96470">MSEAPDQTSMSQSLERALRWAEASSALRGPGRPVDETDLFLGTLLAHPDTDGEMRRLIGHFGLSARDLLPDNFPLVTVDSLGQAAATVAGVARSRDSSVENVLAIAASMTSGGPTQLAHLVGAQLAASESFKVMFQRGINRYGVSVTRLADEYRTFLAGLDLQTDGAGRRLGDWLAQQFPRNPASLAAVSADTIDPNSDFVGIGVEADAFAYLLASKDLVPPVAVGLFGNWGSGKSFLMAKIRRRIEQLTDVATKSESDTVRVWTNIAHIEFNAWEYVETNLWAALLNRIFEQLTPSARLKLSERRRAKTDAEITAQKKVVETARKELEPLKEAETEKATAARKATTDLDQTAEQAAAIRDGLITRELEAGARSAFIRQVSVAIEDSLGEDLTEAITEANAAAVAARSGPWLNTKFWTRWRLLYLGAVVLVPVLGFLLEQYVSALTGAVSSLVAVLTLAAFGLRSAAAFSQTQQEALRAAEDNVDTKLRETVQAARDRRTKAEDELKQARKKLEEKAEELRAAEAEQTVLEQKGVAQTAGSILAGFVSSRNVSQDYRSQLSLISTVKRDLTDLADLTREYNEEHAADPGRSPNRIVLYIDDLDRCPPKKVVEVLEAVHLLLAFRLFVVVVAVDTRWLTSALHTGLPTLQRQPDETGGQPSAVDYLEKIFQVPFWVDPLDDAARQRLLRGLLLPSVARFGAEQPGQGTSLVEVGPREKELVAAMLTDYGVGLDSDARALSITSDELAFIESLAPLIGGTPRRVKRFVNTCQLLLAMAPPLSTDGEQPTERMATCFMAALHDAMPRLAERLAAMQPTPPGTLTLSAAVARVSQDTDLERLNQWFAERNEVQKPPSTFGNADLSLFLKRFNVIRRLRFEPTPLPAGS</sequence>